<dbReference type="PROSITE" id="PS50010">
    <property type="entry name" value="DH_2"/>
    <property type="match status" value="1"/>
</dbReference>
<comment type="caution">
    <text evidence="2">The sequence shown here is derived from an EMBL/GenBank/DDBJ whole genome shotgun (WGS) entry which is preliminary data.</text>
</comment>
<dbReference type="EMBL" id="JAATIS010003353">
    <property type="protein sequence ID" value="KAG2464735.1"/>
    <property type="molecule type" value="Genomic_DNA"/>
</dbReference>
<sequence length="257" mass="28185">MYEVVTSEQSYLDSLTVAVDHFMHSPDLDIALGPRDRKSLFSSIGKIKEISSLFLEDLKEKLEGNLFCDICDVILHHARNNFSAYVDYIRNMLYQEQTLHNLRQPRPLPRFWPRLLGGQAALCPTEVIQVPDQLVLIAPRVGLIAQSSVVAGTLQHPLAATPSPNRAAVVDSMSHGATEEMRRNPVPGDCLQSARGGIAKSMMAPRGVCIRASGGHGTRLSVTWPLPQMRLVGLIGLPRGGLLQDGSRHSWFSGCAL</sequence>
<organism evidence="2 3">
    <name type="scientific">Polypterus senegalus</name>
    <name type="common">Senegal bichir</name>
    <dbReference type="NCBI Taxonomy" id="55291"/>
    <lineage>
        <taxon>Eukaryota</taxon>
        <taxon>Metazoa</taxon>
        <taxon>Chordata</taxon>
        <taxon>Craniata</taxon>
        <taxon>Vertebrata</taxon>
        <taxon>Euteleostomi</taxon>
        <taxon>Actinopterygii</taxon>
        <taxon>Polypteriformes</taxon>
        <taxon>Polypteridae</taxon>
        <taxon>Polypterus</taxon>
    </lineage>
</organism>
<feature type="non-terminal residue" evidence="2">
    <location>
        <position position="1"/>
    </location>
</feature>
<protein>
    <submittedName>
        <fullName evidence="2">ARHG5 factor</fullName>
    </submittedName>
</protein>
<gene>
    <name evidence="2" type="primary">Arhgef5_1</name>
    <name evidence="2" type="ORF">GTO96_0014035</name>
</gene>
<dbReference type="PANTHER" id="PTHR12845">
    <property type="entry name" value="GUANINE NUCLEOTIDE EXCHANGE FACTOR"/>
    <property type="match status" value="1"/>
</dbReference>
<dbReference type="InterPro" id="IPR000219">
    <property type="entry name" value="DH_dom"/>
</dbReference>
<proteinExistence type="predicted"/>
<dbReference type="SUPFAM" id="SSF48065">
    <property type="entry name" value="DBL homology domain (DH-domain)"/>
    <property type="match status" value="1"/>
</dbReference>
<reference evidence="2 3" key="1">
    <citation type="journal article" date="2021" name="Cell">
        <title>Tracing the genetic footprints of vertebrate landing in non-teleost ray-finned fishes.</title>
        <authorList>
            <person name="Bi X."/>
            <person name="Wang K."/>
            <person name="Yang L."/>
            <person name="Pan H."/>
            <person name="Jiang H."/>
            <person name="Wei Q."/>
            <person name="Fang M."/>
            <person name="Yu H."/>
            <person name="Zhu C."/>
            <person name="Cai Y."/>
            <person name="He Y."/>
            <person name="Gan X."/>
            <person name="Zeng H."/>
            <person name="Yu D."/>
            <person name="Zhu Y."/>
            <person name="Jiang H."/>
            <person name="Qiu Q."/>
            <person name="Yang H."/>
            <person name="Zhang Y.E."/>
            <person name="Wang W."/>
            <person name="Zhu M."/>
            <person name="He S."/>
            <person name="Zhang G."/>
        </authorList>
    </citation>
    <scope>NUCLEOTIDE SEQUENCE [LARGE SCALE GENOMIC DNA]</scope>
    <source>
        <strain evidence="2">Bchr_013</strain>
    </source>
</reference>
<feature type="non-terminal residue" evidence="2">
    <location>
        <position position="257"/>
    </location>
</feature>
<dbReference type="InterPro" id="IPR047271">
    <property type="entry name" value="Ephexin-like"/>
</dbReference>
<dbReference type="AlphaFoldDB" id="A0A8X7X9B6"/>
<dbReference type="Gene3D" id="1.20.900.10">
    <property type="entry name" value="Dbl homology (DH) domain"/>
    <property type="match status" value="1"/>
</dbReference>
<dbReference type="InterPro" id="IPR035899">
    <property type="entry name" value="DBL_dom_sf"/>
</dbReference>
<dbReference type="PANTHER" id="PTHR12845:SF10">
    <property type="entry name" value="EPHEXIN-1-LIKE"/>
    <property type="match status" value="1"/>
</dbReference>
<accession>A0A8X7X9B6</accession>
<dbReference type="Proteomes" id="UP000886611">
    <property type="component" value="Unassembled WGS sequence"/>
</dbReference>
<name>A0A8X7X9B6_POLSE</name>
<evidence type="ECO:0000313" key="3">
    <source>
        <dbReference type="Proteomes" id="UP000886611"/>
    </source>
</evidence>
<dbReference type="GO" id="GO:0005085">
    <property type="term" value="F:guanyl-nucleotide exchange factor activity"/>
    <property type="evidence" value="ECO:0007669"/>
    <property type="project" value="InterPro"/>
</dbReference>
<keyword evidence="3" id="KW-1185">Reference proteome</keyword>
<dbReference type="Pfam" id="PF00621">
    <property type="entry name" value="RhoGEF"/>
    <property type="match status" value="1"/>
</dbReference>
<feature type="domain" description="DH" evidence="1">
    <location>
        <begin position="1"/>
        <end position="111"/>
    </location>
</feature>
<evidence type="ECO:0000259" key="1">
    <source>
        <dbReference type="PROSITE" id="PS50010"/>
    </source>
</evidence>
<evidence type="ECO:0000313" key="2">
    <source>
        <dbReference type="EMBL" id="KAG2464735.1"/>
    </source>
</evidence>